<evidence type="ECO:0000256" key="6">
    <source>
        <dbReference type="ARBA" id="ARBA00039017"/>
    </source>
</evidence>
<dbReference type="Pfam" id="PF00857">
    <property type="entry name" value="Isochorismatase"/>
    <property type="match status" value="1"/>
</dbReference>
<evidence type="ECO:0000256" key="4">
    <source>
        <dbReference type="ARBA" id="ARBA00022801"/>
    </source>
</evidence>
<gene>
    <name evidence="9" type="ORF">SAMN06295970_12257</name>
</gene>
<keyword evidence="10" id="KW-1185">Reference proteome</keyword>
<proteinExistence type="inferred from homology"/>
<dbReference type="Proteomes" id="UP001158049">
    <property type="component" value="Unassembled WGS sequence"/>
</dbReference>
<name>A0ABY1QML8_9BURK</name>
<dbReference type="SUPFAM" id="SSF52499">
    <property type="entry name" value="Isochorismatase-like hydrolases"/>
    <property type="match status" value="1"/>
</dbReference>
<dbReference type="RefSeq" id="WP_283444592.1">
    <property type="nucleotide sequence ID" value="NZ_FXUL01000022.1"/>
</dbReference>
<organism evidence="9 10">
    <name type="scientific">Noviherbaspirillum suwonense</name>
    <dbReference type="NCBI Taxonomy" id="1224511"/>
    <lineage>
        <taxon>Bacteria</taxon>
        <taxon>Pseudomonadati</taxon>
        <taxon>Pseudomonadota</taxon>
        <taxon>Betaproteobacteria</taxon>
        <taxon>Burkholderiales</taxon>
        <taxon>Oxalobacteraceae</taxon>
        <taxon>Noviherbaspirillum</taxon>
    </lineage>
</organism>
<dbReference type="InterPro" id="IPR052347">
    <property type="entry name" value="Isochorismatase_Nicotinamidase"/>
</dbReference>
<evidence type="ECO:0000256" key="1">
    <source>
        <dbReference type="ARBA" id="ARBA00006336"/>
    </source>
</evidence>
<evidence type="ECO:0000256" key="2">
    <source>
        <dbReference type="ARBA" id="ARBA00022642"/>
    </source>
</evidence>
<comment type="pathway">
    <text evidence="5">Cofactor biosynthesis; nicotinate biosynthesis; nicotinate from nicotinamide: step 1/1.</text>
</comment>
<dbReference type="InterPro" id="IPR000868">
    <property type="entry name" value="Isochorismatase-like_dom"/>
</dbReference>
<accession>A0ABY1QML8</accession>
<dbReference type="PANTHER" id="PTHR11080">
    <property type="entry name" value="PYRAZINAMIDASE/NICOTINAMIDASE"/>
    <property type="match status" value="1"/>
</dbReference>
<evidence type="ECO:0000256" key="7">
    <source>
        <dbReference type="ARBA" id="ARBA00043224"/>
    </source>
</evidence>
<dbReference type="InterPro" id="IPR036380">
    <property type="entry name" value="Isochorismatase-like_sf"/>
</dbReference>
<protein>
    <recommendedName>
        <fullName evidence="6">nicotinamidase</fullName>
        <ecNumber evidence="6">3.5.1.19</ecNumber>
    </recommendedName>
    <alternativeName>
        <fullName evidence="7">Nicotinamide deamidase</fullName>
    </alternativeName>
</protein>
<keyword evidence="2" id="KW-0662">Pyridine nucleotide biosynthesis</keyword>
<dbReference type="EC" id="3.5.1.19" evidence="6"/>
<evidence type="ECO:0000259" key="8">
    <source>
        <dbReference type="Pfam" id="PF00857"/>
    </source>
</evidence>
<sequence length="206" mass="21339">MTDILLNPADALVIVDVQNDFLPGGALAVGQGGAIFPALRRYIDLFRERGLSIYASRDWHPAAHCSFHAQGGIWPPHCIAGTGGAAFPEALALPPSAVVVSKAVTPGADAYSAFQGTGLADQLRAGRKQRLFIGGLATDYCVLHTVLDALKEGFEVMLLSDAIRAVDVHPGDGAAAIDTMLRHGAVSATVDMIAGMPAASAVRQAG</sequence>
<reference evidence="9 10" key="1">
    <citation type="submission" date="2017-05" db="EMBL/GenBank/DDBJ databases">
        <authorList>
            <person name="Varghese N."/>
            <person name="Submissions S."/>
        </authorList>
    </citation>
    <scope>NUCLEOTIDE SEQUENCE [LARGE SCALE GENOMIC DNA]</scope>
    <source>
        <strain evidence="9 10">DSM 26001</strain>
    </source>
</reference>
<evidence type="ECO:0000256" key="3">
    <source>
        <dbReference type="ARBA" id="ARBA00022723"/>
    </source>
</evidence>
<evidence type="ECO:0000313" key="10">
    <source>
        <dbReference type="Proteomes" id="UP001158049"/>
    </source>
</evidence>
<comment type="similarity">
    <text evidence="1">Belongs to the isochorismatase family.</text>
</comment>
<comment type="caution">
    <text evidence="9">The sequence shown here is derived from an EMBL/GenBank/DDBJ whole genome shotgun (WGS) entry which is preliminary data.</text>
</comment>
<keyword evidence="4" id="KW-0378">Hydrolase</keyword>
<dbReference type="EMBL" id="FXUL01000022">
    <property type="protein sequence ID" value="SMP75224.1"/>
    <property type="molecule type" value="Genomic_DNA"/>
</dbReference>
<dbReference type="PANTHER" id="PTHR11080:SF2">
    <property type="entry name" value="LD05707P"/>
    <property type="match status" value="1"/>
</dbReference>
<feature type="domain" description="Isochorismatase-like" evidence="8">
    <location>
        <begin position="11"/>
        <end position="189"/>
    </location>
</feature>
<dbReference type="Gene3D" id="3.40.50.850">
    <property type="entry name" value="Isochorismatase-like"/>
    <property type="match status" value="1"/>
</dbReference>
<keyword evidence="3" id="KW-0479">Metal-binding</keyword>
<evidence type="ECO:0000313" key="9">
    <source>
        <dbReference type="EMBL" id="SMP75224.1"/>
    </source>
</evidence>
<evidence type="ECO:0000256" key="5">
    <source>
        <dbReference type="ARBA" id="ARBA00037900"/>
    </source>
</evidence>